<reference evidence="1 2" key="1">
    <citation type="submission" date="2018-11" db="EMBL/GenBank/DDBJ databases">
        <title>Proposal to divide the Flavobacteriaceae and reorganize its genera based on Amino Acid Identity values calculated from whole genome sequences.</title>
        <authorList>
            <person name="Nicholson A.C."/>
            <person name="Gulvik C.A."/>
            <person name="Whitney A.M."/>
            <person name="Humrighouse B.W."/>
            <person name="Bell M."/>
            <person name="Holmes B."/>
            <person name="Steigerwalt A."/>
            <person name="Villarma A."/>
            <person name="Sheth M."/>
            <person name="Batra D."/>
            <person name="Pryor J."/>
            <person name="Bernardet J.-F."/>
            <person name="Hugo C."/>
            <person name="Kampfer P."/>
            <person name="Newman J."/>
            <person name="Mcquiston J.R."/>
        </authorList>
    </citation>
    <scope>NUCLEOTIDE SEQUENCE [LARGE SCALE GENOMIC DNA]</scope>
    <source>
        <strain evidence="1 2">G0211</strain>
    </source>
</reference>
<name>A0A3G6N7J2_9FLAO</name>
<sequence>MKVITIIFFLVIVKQFYAQEKIEKTKIGEYQYEFFLEDTYFHEDDEYGINYYIRLRDKKQFVGTNITYRTFIRSRNAPIVNESLPPNPLLKFKDREVTGIGKIEIKKYTKEIISTFKRYVKNNESEADSTKTIYKQRKDGFFENILFIEYKKGNEKIIKKK</sequence>
<dbReference type="RefSeq" id="WP_123886864.1">
    <property type="nucleotide sequence ID" value="NZ_CP033928.1"/>
</dbReference>
<evidence type="ECO:0000313" key="2">
    <source>
        <dbReference type="Proteomes" id="UP000269076"/>
    </source>
</evidence>
<protein>
    <submittedName>
        <fullName evidence="1">Uncharacterized protein</fullName>
    </submittedName>
</protein>
<accession>A0A3G6N7J2</accession>
<dbReference type="Proteomes" id="UP000269076">
    <property type="component" value="Chromosome"/>
</dbReference>
<organism evidence="1 2">
    <name type="scientific">Chryseobacterium indoltheticum</name>
    <dbReference type="NCBI Taxonomy" id="254"/>
    <lineage>
        <taxon>Bacteria</taxon>
        <taxon>Pseudomonadati</taxon>
        <taxon>Bacteroidota</taxon>
        <taxon>Flavobacteriia</taxon>
        <taxon>Flavobacteriales</taxon>
        <taxon>Weeksellaceae</taxon>
        <taxon>Chryseobacterium group</taxon>
        <taxon>Chryseobacterium</taxon>
    </lineage>
</organism>
<dbReference type="AlphaFoldDB" id="A0A3G6N7J2"/>
<proteinExistence type="predicted"/>
<gene>
    <name evidence="1" type="ORF">EG340_15715</name>
</gene>
<dbReference type="EMBL" id="CP033928">
    <property type="protein sequence ID" value="AZA62388.1"/>
    <property type="molecule type" value="Genomic_DNA"/>
</dbReference>
<evidence type="ECO:0000313" key="1">
    <source>
        <dbReference type="EMBL" id="AZA62388.1"/>
    </source>
</evidence>